<dbReference type="AlphaFoldDB" id="A0AAV5SB85"/>
<comment type="caution">
    <text evidence="1">The sequence shown here is derived from an EMBL/GenBank/DDBJ whole genome shotgun (WGS) entry which is preliminary data.</text>
</comment>
<evidence type="ECO:0000313" key="1">
    <source>
        <dbReference type="EMBL" id="GMS79403.1"/>
    </source>
</evidence>
<dbReference type="Proteomes" id="UP001432027">
    <property type="component" value="Unassembled WGS sequence"/>
</dbReference>
<evidence type="ECO:0000313" key="2">
    <source>
        <dbReference type="Proteomes" id="UP001432027"/>
    </source>
</evidence>
<gene>
    <name evidence="1" type="ORF">PENTCL1PPCAC_1578</name>
</gene>
<reference evidence="1" key="1">
    <citation type="submission" date="2023-10" db="EMBL/GenBank/DDBJ databases">
        <title>Genome assembly of Pristionchus species.</title>
        <authorList>
            <person name="Yoshida K."/>
            <person name="Sommer R.J."/>
        </authorList>
    </citation>
    <scope>NUCLEOTIDE SEQUENCE</scope>
    <source>
        <strain evidence="1">RS0144</strain>
    </source>
</reference>
<name>A0AAV5SB85_9BILA</name>
<dbReference type="EMBL" id="BTSX01000001">
    <property type="protein sequence ID" value="GMS79403.1"/>
    <property type="molecule type" value="Genomic_DNA"/>
</dbReference>
<organism evidence="1 2">
    <name type="scientific">Pristionchus entomophagus</name>
    <dbReference type="NCBI Taxonomy" id="358040"/>
    <lineage>
        <taxon>Eukaryota</taxon>
        <taxon>Metazoa</taxon>
        <taxon>Ecdysozoa</taxon>
        <taxon>Nematoda</taxon>
        <taxon>Chromadorea</taxon>
        <taxon>Rhabditida</taxon>
        <taxon>Rhabditina</taxon>
        <taxon>Diplogasteromorpha</taxon>
        <taxon>Diplogasteroidea</taxon>
        <taxon>Neodiplogasteridae</taxon>
        <taxon>Pristionchus</taxon>
    </lineage>
</organism>
<proteinExistence type="predicted"/>
<accession>A0AAV5SB85</accession>
<keyword evidence="2" id="KW-1185">Reference proteome</keyword>
<feature type="non-terminal residue" evidence="1">
    <location>
        <position position="1"/>
    </location>
</feature>
<sequence length="114" mass="13173">NEIDSEIKRIGQVREKAFNLSSIDKIGNMLTKALAVMGFLMESDADLEKLDLACKSLEMERRLAPTWDRNRYEPLRNCVYSMCEFLKITTDSYVAKNRKIRPTAAKVVRKKKTN</sequence>
<protein>
    <submittedName>
        <fullName evidence="1">Uncharacterized protein</fullName>
    </submittedName>
</protein>